<accession>A0A1M7ZKZ4</accession>
<evidence type="ECO:0000256" key="4">
    <source>
        <dbReference type="PROSITE-ProRule" id="PRU00335"/>
    </source>
</evidence>
<dbReference type="InterPro" id="IPR009057">
    <property type="entry name" value="Homeodomain-like_sf"/>
</dbReference>
<keyword evidence="2 4" id="KW-0238">DNA-binding</keyword>
<evidence type="ECO:0000313" key="6">
    <source>
        <dbReference type="EMBL" id="SHO65583.1"/>
    </source>
</evidence>
<dbReference type="SUPFAM" id="SSF46689">
    <property type="entry name" value="Homeodomain-like"/>
    <property type="match status" value="1"/>
</dbReference>
<evidence type="ECO:0000256" key="3">
    <source>
        <dbReference type="ARBA" id="ARBA00023163"/>
    </source>
</evidence>
<dbReference type="Pfam" id="PF00440">
    <property type="entry name" value="TetR_N"/>
    <property type="match status" value="1"/>
</dbReference>
<dbReference type="InterPro" id="IPR041478">
    <property type="entry name" value="TetR_C_27"/>
</dbReference>
<dbReference type="GO" id="GO:0003700">
    <property type="term" value="F:DNA-binding transcription factor activity"/>
    <property type="evidence" value="ECO:0007669"/>
    <property type="project" value="TreeGrafter"/>
</dbReference>
<protein>
    <submittedName>
        <fullName evidence="6">Transcriptional regulator, TetR family</fullName>
    </submittedName>
</protein>
<reference evidence="6 7" key="1">
    <citation type="submission" date="2016-12" db="EMBL/GenBank/DDBJ databases">
        <authorList>
            <person name="Song W.-J."/>
            <person name="Kurnit D.M."/>
        </authorList>
    </citation>
    <scope>NUCLEOTIDE SEQUENCE [LARGE SCALE GENOMIC DNA]</scope>
    <source>
        <strain evidence="6 7">DSM 19599</strain>
    </source>
</reference>
<dbReference type="InterPro" id="IPR050109">
    <property type="entry name" value="HTH-type_TetR-like_transc_reg"/>
</dbReference>
<evidence type="ECO:0000256" key="2">
    <source>
        <dbReference type="ARBA" id="ARBA00023125"/>
    </source>
</evidence>
<dbReference type="EMBL" id="FRXO01000004">
    <property type="protein sequence ID" value="SHO65583.1"/>
    <property type="molecule type" value="Genomic_DNA"/>
</dbReference>
<dbReference type="Proteomes" id="UP000186406">
    <property type="component" value="Unassembled WGS sequence"/>
</dbReference>
<dbReference type="RefSeq" id="WP_073628634.1">
    <property type="nucleotide sequence ID" value="NZ_FRXO01000004.1"/>
</dbReference>
<dbReference type="PANTHER" id="PTHR30055">
    <property type="entry name" value="HTH-TYPE TRANSCRIPTIONAL REGULATOR RUTR"/>
    <property type="match status" value="1"/>
</dbReference>
<dbReference type="Pfam" id="PF17935">
    <property type="entry name" value="TetR_C_27"/>
    <property type="match status" value="1"/>
</dbReference>
<keyword evidence="3" id="KW-0804">Transcription</keyword>
<feature type="domain" description="HTH tetR-type" evidence="5">
    <location>
        <begin position="12"/>
        <end position="72"/>
    </location>
</feature>
<organism evidence="6 7">
    <name type="scientific">Pseudoxanthobacter soli DSM 19599</name>
    <dbReference type="NCBI Taxonomy" id="1123029"/>
    <lineage>
        <taxon>Bacteria</taxon>
        <taxon>Pseudomonadati</taxon>
        <taxon>Pseudomonadota</taxon>
        <taxon>Alphaproteobacteria</taxon>
        <taxon>Hyphomicrobiales</taxon>
        <taxon>Segnochrobactraceae</taxon>
        <taxon>Pseudoxanthobacter</taxon>
    </lineage>
</organism>
<keyword evidence="1" id="KW-0805">Transcription regulation</keyword>
<feature type="DNA-binding region" description="H-T-H motif" evidence="4">
    <location>
        <begin position="35"/>
        <end position="54"/>
    </location>
</feature>
<dbReference type="STRING" id="1123029.SAMN02745172_02228"/>
<name>A0A1M7ZKZ4_9HYPH</name>
<dbReference type="OrthoDB" id="9802802at2"/>
<dbReference type="InterPro" id="IPR036271">
    <property type="entry name" value="Tet_transcr_reg_TetR-rel_C_sf"/>
</dbReference>
<dbReference type="AlphaFoldDB" id="A0A1M7ZKZ4"/>
<dbReference type="GO" id="GO:0000976">
    <property type="term" value="F:transcription cis-regulatory region binding"/>
    <property type="evidence" value="ECO:0007669"/>
    <property type="project" value="TreeGrafter"/>
</dbReference>
<dbReference type="PROSITE" id="PS50977">
    <property type="entry name" value="HTH_TETR_2"/>
    <property type="match status" value="1"/>
</dbReference>
<dbReference type="InterPro" id="IPR001647">
    <property type="entry name" value="HTH_TetR"/>
</dbReference>
<sequence>MSRVTRNAASPDDTRARIIEVAEESFRRVGYAKTTVADIANALEMSPANVYRFFPSKAAINDAILQRTLAEMEEIAWKCARADEPALDRIEAIALGMLRFNHNSLMHERRVHDMVTAAFDENWPSINKFIERFVTLIEGVIRDGIAKGELIAVDPGETAHVLKMTLVRFMHPVVVSQCWKEGDDPEADLRMLMRFLRRSLGNRPPAKTPARPVQQRLL</sequence>
<gene>
    <name evidence="6" type="ORF">SAMN02745172_02228</name>
</gene>
<evidence type="ECO:0000259" key="5">
    <source>
        <dbReference type="PROSITE" id="PS50977"/>
    </source>
</evidence>
<dbReference type="SUPFAM" id="SSF48498">
    <property type="entry name" value="Tetracyclin repressor-like, C-terminal domain"/>
    <property type="match status" value="1"/>
</dbReference>
<proteinExistence type="predicted"/>
<dbReference type="Gene3D" id="1.10.357.10">
    <property type="entry name" value="Tetracycline Repressor, domain 2"/>
    <property type="match status" value="1"/>
</dbReference>
<evidence type="ECO:0000313" key="7">
    <source>
        <dbReference type="Proteomes" id="UP000186406"/>
    </source>
</evidence>
<keyword evidence="7" id="KW-1185">Reference proteome</keyword>
<evidence type="ECO:0000256" key="1">
    <source>
        <dbReference type="ARBA" id="ARBA00023015"/>
    </source>
</evidence>
<dbReference type="PANTHER" id="PTHR30055:SF151">
    <property type="entry name" value="TRANSCRIPTIONAL REGULATORY PROTEIN"/>
    <property type="match status" value="1"/>
</dbReference>